<dbReference type="PROSITE" id="PS51257">
    <property type="entry name" value="PROKAR_LIPOPROTEIN"/>
    <property type="match status" value="1"/>
</dbReference>
<dbReference type="AlphaFoldDB" id="A0A4Q6XFD2"/>
<sequence>MINKPFKITLLTIASSIGFTACSLTPTQTVFPITQLEQVENIDALPDTKTNIATLSKYKDRCVIKFTGYLEGGESTETWDFRKDKLNRAFSETFHYTPNSPVNNTTQKPELDQNTRKVTIFDIQNTDVKSNFNKLKSHFNQSSLAQCH</sequence>
<keyword evidence="3" id="KW-1185">Reference proteome</keyword>
<evidence type="ECO:0000313" key="3">
    <source>
        <dbReference type="Proteomes" id="UP000292110"/>
    </source>
</evidence>
<protein>
    <submittedName>
        <fullName evidence="2">Uncharacterized protein</fullName>
    </submittedName>
</protein>
<dbReference type="EMBL" id="SGIM01000001">
    <property type="protein sequence ID" value="RZF56973.1"/>
    <property type="molecule type" value="Genomic_DNA"/>
</dbReference>
<name>A0A4Q6XFD2_9GAMM</name>
<reference evidence="2 3" key="1">
    <citation type="submission" date="2019-02" db="EMBL/GenBank/DDBJ databases">
        <title>The draft genome of Acinetobacter halotolerans strain JCM 31009.</title>
        <authorList>
            <person name="Qin J."/>
            <person name="Feng Y."/>
            <person name="Nemec A."/>
            <person name="Zong Z."/>
        </authorList>
    </citation>
    <scope>NUCLEOTIDE SEQUENCE [LARGE SCALE GENOMIC DNA]</scope>
    <source>
        <strain evidence="2 3">JCM 31009</strain>
    </source>
</reference>
<proteinExistence type="predicted"/>
<keyword evidence="1" id="KW-0732">Signal</keyword>
<dbReference type="Proteomes" id="UP000292110">
    <property type="component" value="Unassembled WGS sequence"/>
</dbReference>
<evidence type="ECO:0000256" key="1">
    <source>
        <dbReference type="SAM" id="SignalP"/>
    </source>
</evidence>
<comment type="caution">
    <text evidence="2">The sequence shown here is derived from an EMBL/GenBank/DDBJ whole genome shotgun (WGS) entry which is preliminary data.</text>
</comment>
<feature type="signal peptide" evidence="1">
    <location>
        <begin position="1"/>
        <end position="21"/>
    </location>
</feature>
<accession>A0A4Q6XFD2</accession>
<organism evidence="2 3">
    <name type="scientific">Acinetobacter halotolerans</name>
    <dbReference type="NCBI Taxonomy" id="1752076"/>
    <lineage>
        <taxon>Bacteria</taxon>
        <taxon>Pseudomonadati</taxon>
        <taxon>Pseudomonadota</taxon>
        <taxon>Gammaproteobacteria</taxon>
        <taxon>Moraxellales</taxon>
        <taxon>Moraxellaceae</taxon>
        <taxon>Acinetobacter</taxon>
    </lineage>
</organism>
<feature type="chain" id="PRO_5020570543" evidence="1">
    <location>
        <begin position="22"/>
        <end position="148"/>
    </location>
</feature>
<dbReference type="RefSeq" id="WP_130160906.1">
    <property type="nucleotide sequence ID" value="NZ_SGIM01000001.1"/>
</dbReference>
<gene>
    <name evidence="2" type="ORF">EXE30_01585</name>
</gene>
<evidence type="ECO:0000313" key="2">
    <source>
        <dbReference type="EMBL" id="RZF56973.1"/>
    </source>
</evidence>